<protein>
    <submittedName>
        <fullName evidence="2">Uncharacterized protein</fullName>
    </submittedName>
</protein>
<dbReference type="RefSeq" id="WP_290268335.1">
    <property type="nucleotide sequence ID" value="NZ_JAUFQP010000004.1"/>
</dbReference>
<dbReference type="Proteomes" id="UP001589590">
    <property type="component" value="Unassembled WGS sequence"/>
</dbReference>
<dbReference type="EMBL" id="JBHMFA010000001">
    <property type="protein sequence ID" value="MFB9104029.1"/>
    <property type="molecule type" value="Genomic_DNA"/>
</dbReference>
<reference evidence="2 3" key="1">
    <citation type="submission" date="2024-09" db="EMBL/GenBank/DDBJ databases">
        <authorList>
            <person name="Sun Q."/>
            <person name="Mori K."/>
        </authorList>
    </citation>
    <scope>NUCLEOTIDE SEQUENCE [LARGE SCALE GENOMIC DNA]</scope>
    <source>
        <strain evidence="2 3">CECT 8300</strain>
    </source>
</reference>
<organism evidence="2 3">
    <name type="scientific">Algibacter miyuki</name>
    <dbReference type="NCBI Taxonomy" id="1306933"/>
    <lineage>
        <taxon>Bacteria</taxon>
        <taxon>Pseudomonadati</taxon>
        <taxon>Bacteroidota</taxon>
        <taxon>Flavobacteriia</taxon>
        <taxon>Flavobacteriales</taxon>
        <taxon>Flavobacteriaceae</taxon>
        <taxon>Algibacter</taxon>
    </lineage>
</organism>
<keyword evidence="3" id="KW-1185">Reference proteome</keyword>
<evidence type="ECO:0000313" key="2">
    <source>
        <dbReference type="EMBL" id="MFB9104029.1"/>
    </source>
</evidence>
<name>A0ABV5GWL4_9FLAO</name>
<proteinExistence type="predicted"/>
<sequence>MNKKEQTPLVVHKAIEPYLNKKDGLFKRVSSEKDLIRFKGSSIDSNFFFHIKSHRKQNNQNQIQIEYQPFTSVSVEPRTNWIKSDQKSIDAHFQIWFKLLSEFKNTKTVFDDPIEKAFQEDYYSYFEIIEEEKDKPLEPSSILPLYEHFEEIKLKLNEYKNEENTSEIEDIQDEITQLNDSLTVSGRQEIANRICNVWAKLTKLGVKYIKEFVEISRKYVMKEAVKRAFQLGQKGLEYIEDIDKYLN</sequence>
<comment type="caution">
    <text evidence="2">The sequence shown here is derived from an EMBL/GenBank/DDBJ whole genome shotgun (WGS) entry which is preliminary data.</text>
</comment>
<evidence type="ECO:0000313" key="3">
    <source>
        <dbReference type="Proteomes" id="UP001589590"/>
    </source>
</evidence>
<evidence type="ECO:0000256" key="1">
    <source>
        <dbReference type="SAM" id="Coils"/>
    </source>
</evidence>
<keyword evidence="1" id="KW-0175">Coiled coil</keyword>
<feature type="coiled-coil region" evidence="1">
    <location>
        <begin position="149"/>
        <end position="181"/>
    </location>
</feature>
<accession>A0ABV5GWL4</accession>
<gene>
    <name evidence="2" type="ORF">ACFFU1_03885</name>
</gene>